<dbReference type="OrthoDB" id="7472688at2"/>
<dbReference type="AlphaFoldDB" id="A0A1T5GEC0"/>
<evidence type="ECO:0000313" key="1">
    <source>
        <dbReference type="EMBL" id="SKC06712.1"/>
    </source>
</evidence>
<accession>A0A1T5GEC0</accession>
<reference evidence="2" key="1">
    <citation type="submission" date="2017-02" db="EMBL/GenBank/DDBJ databases">
        <authorList>
            <person name="Varghese N."/>
            <person name="Submissions S."/>
        </authorList>
    </citation>
    <scope>NUCLEOTIDE SEQUENCE [LARGE SCALE GENOMIC DNA]</scope>
    <source>
        <strain evidence="2">R11H</strain>
    </source>
</reference>
<sequence>MDEHAAEGKLTALVTDYARSRAVAVSRGEETPGLAALLVGRYGRGIYDAADVLLGRPAAQRIVEILDREVMAIDPEWRRHDQDRWRARPADLTGGA</sequence>
<gene>
    <name evidence="1" type="ORF">SAMN06295937_10723</name>
</gene>
<dbReference type="RefSeq" id="WP_020819378.1">
    <property type="nucleotide sequence ID" value="NZ_FUYP01000072.1"/>
</dbReference>
<proteinExistence type="predicted"/>
<dbReference type="Proteomes" id="UP000190044">
    <property type="component" value="Unassembled WGS sequence"/>
</dbReference>
<dbReference type="EMBL" id="FUYP01000072">
    <property type="protein sequence ID" value="SKC06712.1"/>
    <property type="molecule type" value="Genomic_DNA"/>
</dbReference>
<evidence type="ECO:0000313" key="2">
    <source>
        <dbReference type="Proteomes" id="UP000190044"/>
    </source>
</evidence>
<protein>
    <submittedName>
        <fullName evidence="1">Uncharacterized protein</fullName>
    </submittedName>
</protein>
<name>A0A1T5GEC0_9SPHN</name>
<organism evidence="1 2">
    <name type="scientific">Sphingopyxis flava</name>
    <dbReference type="NCBI Taxonomy" id="1507287"/>
    <lineage>
        <taxon>Bacteria</taxon>
        <taxon>Pseudomonadati</taxon>
        <taxon>Pseudomonadota</taxon>
        <taxon>Alphaproteobacteria</taxon>
        <taxon>Sphingomonadales</taxon>
        <taxon>Sphingomonadaceae</taxon>
        <taxon>Sphingopyxis</taxon>
    </lineage>
</organism>
<keyword evidence="2" id="KW-1185">Reference proteome</keyword>